<dbReference type="Pfam" id="PF00454">
    <property type="entry name" value="PI3_PI4_kinase"/>
    <property type="match status" value="1"/>
</dbReference>
<evidence type="ECO:0000256" key="11">
    <source>
        <dbReference type="ARBA" id="ARBA00022777"/>
    </source>
</evidence>
<dbReference type="PANTHER" id="PTHR37079">
    <property type="entry name" value="SERINE/THREONINE-PROTEIN KINASE ATM"/>
    <property type="match status" value="1"/>
</dbReference>
<dbReference type="SMART" id="SM01343">
    <property type="entry name" value="FATC"/>
    <property type="match status" value="1"/>
</dbReference>
<comment type="similarity">
    <text evidence="2">Belongs to the PI3/PI4-kinase family. ATM subfamily.</text>
</comment>
<keyword evidence="11 24" id="KW-0418">Kinase</keyword>
<dbReference type="Pfam" id="PF02260">
    <property type="entry name" value="FATC"/>
    <property type="match status" value="1"/>
</dbReference>
<keyword evidence="12" id="KW-0067">ATP-binding</keyword>
<keyword evidence="8" id="KW-0808">Transferase</keyword>
<gene>
    <name evidence="24" type="ORF">BGHDH14_bgh04284</name>
</gene>
<evidence type="ECO:0000256" key="14">
    <source>
        <dbReference type="ARBA" id="ARBA00025079"/>
    </source>
</evidence>
<evidence type="ECO:0000256" key="3">
    <source>
        <dbReference type="ARBA" id="ARBA00011370"/>
    </source>
</evidence>
<dbReference type="GO" id="GO:0005634">
    <property type="term" value="C:nucleus"/>
    <property type="evidence" value="ECO:0007669"/>
    <property type="project" value="UniProtKB-SubCell"/>
</dbReference>
<keyword evidence="10" id="KW-0227">DNA damage</keyword>
<proteinExistence type="inferred from homology"/>
<evidence type="ECO:0000256" key="5">
    <source>
        <dbReference type="ARBA" id="ARBA00014619"/>
    </source>
</evidence>
<dbReference type="PROSITE" id="PS00916">
    <property type="entry name" value="PI3_4_KINASE_2"/>
    <property type="match status" value="1"/>
</dbReference>
<evidence type="ECO:0000256" key="20">
    <source>
        <dbReference type="ARBA" id="ARBA00048679"/>
    </source>
</evidence>
<feature type="domain" description="PI3K/PI4K catalytic" evidence="21">
    <location>
        <begin position="261"/>
        <end position="571"/>
    </location>
</feature>
<evidence type="ECO:0000259" key="21">
    <source>
        <dbReference type="PROSITE" id="PS50290"/>
    </source>
</evidence>
<evidence type="ECO:0000256" key="16">
    <source>
        <dbReference type="ARBA" id="ARBA00030222"/>
    </source>
</evidence>
<dbReference type="STRING" id="546991.N1JES1"/>
<dbReference type="PROSITE" id="PS51190">
    <property type="entry name" value="FATC"/>
    <property type="match status" value="1"/>
</dbReference>
<comment type="catalytic activity">
    <reaction evidence="19">
        <text>L-threonyl-[protein] + ATP = O-phospho-L-threonyl-[protein] + ADP + H(+)</text>
        <dbReference type="Rhea" id="RHEA:46608"/>
        <dbReference type="Rhea" id="RHEA-COMP:11060"/>
        <dbReference type="Rhea" id="RHEA-COMP:11605"/>
        <dbReference type="ChEBI" id="CHEBI:15378"/>
        <dbReference type="ChEBI" id="CHEBI:30013"/>
        <dbReference type="ChEBI" id="CHEBI:30616"/>
        <dbReference type="ChEBI" id="CHEBI:61977"/>
        <dbReference type="ChEBI" id="CHEBI:456216"/>
        <dbReference type="EC" id="2.7.11.1"/>
    </reaction>
</comment>
<dbReference type="InterPro" id="IPR011009">
    <property type="entry name" value="Kinase-like_dom_sf"/>
</dbReference>
<dbReference type="HOGENOM" id="CLU_000178_9_3_1"/>
<evidence type="ECO:0000259" key="22">
    <source>
        <dbReference type="PROSITE" id="PS51189"/>
    </source>
</evidence>
<evidence type="ECO:0000256" key="4">
    <source>
        <dbReference type="ARBA" id="ARBA00012513"/>
    </source>
</evidence>
<protein>
    <recommendedName>
        <fullName evidence="5">Serine/threonine-protein kinase TEL1</fullName>
        <ecNumber evidence="4">2.7.11.1</ecNumber>
    </recommendedName>
    <alternativeName>
        <fullName evidence="15">ATM homolog</fullName>
    </alternativeName>
    <alternativeName>
        <fullName evidence="17 18">DNA-damage checkpoint kinase TEL1</fullName>
    </alternativeName>
    <alternativeName>
        <fullName evidence="6">Serine/threonine-protein kinase tel1</fullName>
    </alternativeName>
    <alternativeName>
        <fullName evidence="16">Telomere length regulation protein 1</fullName>
    </alternativeName>
</protein>
<sequence>MSKNKAEEVKDYEKLIAKAPSLENKMECQSRQAKAKAWLKIDERDLLRQTSNRDEFLKHSLENYLLSLVASDDHNRDALRFLALWLEHSAEDRANRAVSKHLKKVPSMKFATLMNQLTSRLQDVDNPFQEQLFELVFQICIDHPYHGMYQVFTGSFSDTNERDDAAVSRKKAALKLATRLSNFNKTSKIWMAIKSTSEAYCVLASEKNSRYKSGRKLRLDISPAAKSLNSTLKAYPIPSPTMRIPISASLDYSRIPVILEMRSEFSIASGISAPKIITTVAENGMNFRQLVKGGNDDLRQDAIMEQVFEQVNELLMINRSTQQRNLSIRTYRVLPLSNIAGVIEYVSNTVSLHEYLMPAHERFHPEDIRAEKCRSQIIAVQSKSPEVRIKAFKAIKERFKPVMRYFFTERFYDPDDWFLKRQAYTRSTAAISILGHVLGLGDRHANNILLDEKSGEIVHIDLGIAFEMGRILPIPETVPFRLTGDIIDGMGITKTEGVFRRCCEFTLETLQKESYTIMSILDVLRYDPLYSWSVSPFRLAKLLEEQDLSNVNDAGKVSEKRLINEPGEAARALAGIRKKLTKSLSVYATVNDLINQASDERNLALLFAGWAAFA</sequence>
<comment type="subcellular location">
    <subcellularLocation>
        <location evidence="1">Nucleus</location>
    </subcellularLocation>
</comment>
<evidence type="ECO:0000256" key="10">
    <source>
        <dbReference type="ARBA" id="ARBA00022763"/>
    </source>
</evidence>
<comment type="catalytic activity">
    <reaction evidence="20">
        <text>L-seryl-[protein] + ATP = O-phospho-L-seryl-[protein] + ADP + H(+)</text>
        <dbReference type="Rhea" id="RHEA:17989"/>
        <dbReference type="Rhea" id="RHEA-COMP:9863"/>
        <dbReference type="Rhea" id="RHEA-COMP:11604"/>
        <dbReference type="ChEBI" id="CHEBI:15378"/>
        <dbReference type="ChEBI" id="CHEBI:29999"/>
        <dbReference type="ChEBI" id="CHEBI:30616"/>
        <dbReference type="ChEBI" id="CHEBI:83421"/>
        <dbReference type="ChEBI" id="CHEBI:456216"/>
        <dbReference type="EC" id="2.7.11.1"/>
    </reaction>
</comment>
<dbReference type="GO" id="GO:0006281">
    <property type="term" value="P:DNA repair"/>
    <property type="evidence" value="ECO:0007669"/>
    <property type="project" value="InterPro"/>
</dbReference>
<dbReference type="InterPro" id="IPR044107">
    <property type="entry name" value="PIKKc_ATM"/>
</dbReference>
<evidence type="ECO:0000259" key="23">
    <source>
        <dbReference type="PROSITE" id="PS51190"/>
    </source>
</evidence>
<dbReference type="Gene3D" id="1.10.1070.11">
    <property type="entry name" value="Phosphatidylinositol 3-/4-kinase, catalytic domain"/>
    <property type="match status" value="1"/>
</dbReference>
<keyword evidence="25" id="KW-1185">Reference proteome</keyword>
<keyword evidence="7" id="KW-0723">Serine/threonine-protein kinase</keyword>
<dbReference type="InParanoid" id="N1JES1"/>
<feature type="domain" description="FAT" evidence="22">
    <location>
        <begin position="1"/>
        <end position="157"/>
    </location>
</feature>
<dbReference type="EC" id="2.7.11.1" evidence="4"/>
<feature type="domain" description="FATC" evidence="23">
    <location>
        <begin position="582"/>
        <end position="614"/>
    </location>
</feature>
<reference evidence="24 25" key="1">
    <citation type="journal article" date="2010" name="Science">
        <title>Genome expansion and gene loss in powdery mildew fungi reveal tradeoffs in extreme parasitism.</title>
        <authorList>
            <person name="Spanu P.D."/>
            <person name="Abbott J.C."/>
            <person name="Amselem J."/>
            <person name="Burgis T.A."/>
            <person name="Soanes D.M."/>
            <person name="Stueber K."/>
            <person name="Ver Loren van Themaat E."/>
            <person name="Brown J.K.M."/>
            <person name="Butcher S.A."/>
            <person name="Gurr S.J."/>
            <person name="Lebrun M.-H."/>
            <person name="Ridout C.J."/>
            <person name="Schulze-Lefert P."/>
            <person name="Talbot N.J."/>
            <person name="Ahmadinejad N."/>
            <person name="Ametz C."/>
            <person name="Barton G.R."/>
            <person name="Benjdia M."/>
            <person name="Bidzinski P."/>
            <person name="Bindschedler L.V."/>
            <person name="Both M."/>
            <person name="Brewer M.T."/>
            <person name="Cadle-Davidson L."/>
            <person name="Cadle-Davidson M.M."/>
            <person name="Collemare J."/>
            <person name="Cramer R."/>
            <person name="Frenkel O."/>
            <person name="Godfrey D."/>
            <person name="Harriman J."/>
            <person name="Hoede C."/>
            <person name="King B.C."/>
            <person name="Klages S."/>
            <person name="Kleemann J."/>
            <person name="Knoll D."/>
            <person name="Koti P.S."/>
            <person name="Kreplak J."/>
            <person name="Lopez-Ruiz F.J."/>
            <person name="Lu X."/>
            <person name="Maekawa T."/>
            <person name="Mahanil S."/>
            <person name="Micali C."/>
            <person name="Milgroom M.G."/>
            <person name="Montana G."/>
            <person name="Noir S."/>
            <person name="O'Connell R.J."/>
            <person name="Oberhaensli S."/>
            <person name="Parlange F."/>
            <person name="Pedersen C."/>
            <person name="Quesneville H."/>
            <person name="Reinhardt R."/>
            <person name="Rott M."/>
            <person name="Sacristan S."/>
            <person name="Schmidt S.M."/>
            <person name="Schoen M."/>
            <person name="Skamnioti P."/>
            <person name="Sommer H."/>
            <person name="Stephens A."/>
            <person name="Takahara H."/>
            <person name="Thordal-Christensen H."/>
            <person name="Vigouroux M."/>
            <person name="Wessling R."/>
            <person name="Wicker T."/>
            <person name="Panstruga R."/>
        </authorList>
    </citation>
    <scope>NUCLEOTIDE SEQUENCE [LARGE SCALE GENOMIC DNA]</scope>
    <source>
        <strain evidence="24">DH14</strain>
    </source>
</reference>
<evidence type="ECO:0000256" key="7">
    <source>
        <dbReference type="ARBA" id="ARBA00022527"/>
    </source>
</evidence>
<dbReference type="OrthoDB" id="381190at2759"/>
<dbReference type="SMART" id="SM00146">
    <property type="entry name" value="PI3Kc"/>
    <property type="match status" value="1"/>
</dbReference>
<keyword evidence="9" id="KW-0547">Nucleotide-binding</keyword>
<dbReference type="GO" id="GO:0035556">
    <property type="term" value="P:intracellular signal transduction"/>
    <property type="evidence" value="ECO:0007669"/>
    <property type="project" value="UniProtKB-ARBA"/>
</dbReference>
<dbReference type="PROSITE" id="PS51189">
    <property type="entry name" value="FAT"/>
    <property type="match status" value="1"/>
</dbReference>
<dbReference type="SUPFAM" id="SSF56112">
    <property type="entry name" value="Protein kinase-like (PK-like)"/>
    <property type="match status" value="1"/>
</dbReference>
<evidence type="ECO:0000256" key="2">
    <source>
        <dbReference type="ARBA" id="ARBA00010769"/>
    </source>
</evidence>
<evidence type="ECO:0000313" key="25">
    <source>
        <dbReference type="Proteomes" id="UP000015441"/>
    </source>
</evidence>
<dbReference type="InterPro" id="IPR000403">
    <property type="entry name" value="PI3/4_kinase_cat_dom"/>
</dbReference>
<organism evidence="24 25">
    <name type="scientific">Blumeria graminis f. sp. hordei (strain DH14)</name>
    <name type="common">Barley powdery mildew</name>
    <name type="synonym">Oidium monilioides f. sp. hordei</name>
    <dbReference type="NCBI Taxonomy" id="546991"/>
    <lineage>
        <taxon>Eukaryota</taxon>
        <taxon>Fungi</taxon>
        <taxon>Dikarya</taxon>
        <taxon>Ascomycota</taxon>
        <taxon>Pezizomycotina</taxon>
        <taxon>Leotiomycetes</taxon>
        <taxon>Erysiphales</taxon>
        <taxon>Erysiphaceae</taxon>
        <taxon>Blumeria</taxon>
        <taxon>Blumeria hordei</taxon>
    </lineage>
</organism>
<evidence type="ECO:0000256" key="19">
    <source>
        <dbReference type="ARBA" id="ARBA00047899"/>
    </source>
</evidence>
<keyword evidence="13" id="KW-0539">Nucleus</keyword>
<evidence type="ECO:0000256" key="6">
    <source>
        <dbReference type="ARBA" id="ARBA00020288"/>
    </source>
</evidence>
<accession>N1JES1</accession>
<dbReference type="InterPro" id="IPR038980">
    <property type="entry name" value="ATM_plant"/>
</dbReference>
<evidence type="ECO:0000256" key="17">
    <source>
        <dbReference type="ARBA" id="ARBA00031460"/>
    </source>
</evidence>
<comment type="subunit">
    <text evidence="3">Associates with DNA double-strand breaks.</text>
</comment>
<dbReference type="EMBL" id="CAUH01005398">
    <property type="protein sequence ID" value="CCU81728.1"/>
    <property type="molecule type" value="Genomic_DNA"/>
</dbReference>
<dbReference type="CDD" id="cd05171">
    <property type="entry name" value="PIKKc_ATM"/>
    <property type="match status" value="1"/>
</dbReference>
<dbReference type="PROSITE" id="PS50290">
    <property type="entry name" value="PI3_4_KINASE_3"/>
    <property type="match status" value="1"/>
</dbReference>
<comment type="function">
    <text evidence="14">Serine/threonine protein kinase which activates checkpoint signaling upon genotoxic stresses such as ionizing radiation (IR), ultraviolet light (UV), or DNA replication stalling, thereby acting as a DNA damage sensor. Recognizes the substrate consensus sequence [ST]-Q. Phosphorylates histone H2A to form H2AS128ph (gamma-H2A) at sites of DNA damage, involved in the regulation of DNA damage response mechanism. Required for the control of telomere length and genome stability.</text>
</comment>
<dbReference type="InterPro" id="IPR036940">
    <property type="entry name" value="PI3/4_kinase_cat_sf"/>
</dbReference>
<evidence type="ECO:0000256" key="12">
    <source>
        <dbReference type="ARBA" id="ARBA00022840"/>
    </source>
</evidence>
<evidence type="ECO:0000256" key="1">
    <source>
        <dbReference type="ARBA" id="ARBA00004123"/>
    </source>
</evidence>
<dbReference type="AlphaFoldDB" id="N1JES1"/>
<dbReference type="InterPro" id="IPR018936">
    <property type="entry name" value="PI3/4_kinase_CS"/>
</dbReference>
<dbReference type="Proteomes" id="UP000015441">
    <property type="component" value="Unassembled WGS sequence"/>
</dbReference>
<dbReference type="PANTHER" id="PTHR37079:SF4">
    <property type="entry name" value="SERINE_THREONINE-PROTEIN KINASE ATM"/>
    <property type="match status" value="1"/>
</dbReference>
<dbReference type="InterPro" id="IPR003152">
    <property type="entry name" value="FATC_dom"/>
</dbReference>
<dbReference type="GO" id="GO:0004674">
    <property type="term" value="F:protein serine/threonine kinase activity"/>
    <property type="evidence" value="ECO:0007669"/>
    <property type="project" value="UniProtKB-KW"/>
</dbReference>
<evidence type="ECO:0000313" key="24">
    <source>
        <dbReference type="EMBL" id="CCU81728.1"/>
    </source>
</evidence>
<comment type="caution">
    <text evidence="24">The sequence shown here is derived from an EMBL/GenBank/DDBJ whole genome shotgun (WGS) entry which is preliminary data.</text>
</comment>
<dbReference type="InterPro" id="IPR014009">
    <property type="entry name" value="PIK_FAT"/>
</dbReference>
<evidence type="ECO:0000256" key="15">
    <source>
        <dbReference type="ARBA" id="ARBA00030020"/>
    </source>
</evidence>
<dbReference type="GO" id="GO:0005524">
    <property type="term" value="F:ATP binding"/>
    <property type="evidence" value="ECO:0007669"/>
    <property type="project" value="UniProtKB-KW"/>
</dbReference>
<name>N1JES1_BLUG1</name>
<evidence type="ECO:0000256" key="9">
    <source>
        <dbReference type="ARBA" id="ARBA00022741"/>
    </source>
</evidence>
<dbReference type="PROSITE" id="PS00915">
    <property type="entry name" value="PI3_4_KINASE_1"/>
    <property type="match status" value="1"/>
</dbReference>
<dbReference type="eggNOG" id="KOG0892">
    <property type="taxonomic scope" value="Eukaryota"/>
</dbReference>
<evidence type="ECO:0000256" key="18">
    <source>
        <dbReference type="ARBA" id="ARBA00032467"/>
    </source>
</evidence>
<dbReference type="Gene3D" id="3.30.1010.10">
    <property type="entry name" value="Phosphatidylinositol 3-kinase Catalytic Subunit, Chain A, domain 4"/>
    <property type="match status" value="1"/>
</dbReference>
<evidence type="ECO:0000256" key="8">
    <source>
        <dbReference type="ARBA" id="ARBA00022679"/>
    </source>
</evidence>
<evidence type="ECO:0000256" key="13">
    <source>
        <dbReference type="ARBA" id="ARBA00023242"/>
    </source>
</evidence>